<dbReference type="EMBL" id="JAFIRA010000026">
    <property type="protein sequence ID" value="MCJ2543370.1"/>
    <property type="molecule type" value="Genomic_DNA"/>
</dbReference>
<sequence>MDALRVVAIAQNVFRETIRDRILYLVMLFAVVMLGAIVLLPQVANQAHNKIIADLGLAAIHFLGLIVAIFVGTGLVNKEIEKRTVYVLIAKPMSRAEFIVGKHLGLAALLSVLLAIMTAIFLLGLWLVQAEIPLLAILWAAVFIFLELVLIVAAALLFGVFTSSILATLYTIALFLMGHASRALLQLSNLVEDSGLSKVFEVIYLVLPDLERLNLRDAAVYGQIPLPGELLGDAFYGLVYTILLLILAVLVFARRQF</sequence>
<comment type="caution">
    <text evidence="2">The sequence shown here is derived from an EMBL/GenBank/DDBJ whole genome shotgun (WGS) entry which is preliminary data.</text>
</comment>
<dbReference type="PANTHER" id="PTHR43471:SF10">
    <property type="entry name" value="SLL1107 PROTEIN"/>
    <property type="match status" value="1"/>
</dbReference>
<feature type="transmembrane region" description="Helical" evidence="1">
    <location>
        <begin position="55"/>
        <end position="76"/>
    </location>
</feature>
<keyword evidence="3" id="KW-1185">Reference proteome</keyword>
<dbReference type="RefSeq" id="WP_244350646.1">
    <property type="nucleotide sequence ID" value="NZ_JAFIRA010000026.1"/>
</dbReference>
<feature type="transmembrane region" description="Helical" evidence="1">
    <location>
        <begin position="165"/>
        <end position="185"/>
    </location>
</feature>
<dbReference type="Proteomes" id="UP000830835">
    <property type="component" value="Unassembled WGS sequence"/>
</dbReference>
<gene>
    <name evidence="2" type="ORF">JX360_10700</name>
</gene>
<evidence type="ECO:0000256" key="1">
    <source>
        <dbReference type="SAM" id="Phobius"/>
    </source>
</evidence>
<protein>
    <submittedName>
        <fullName evidence="2">ABC transporter permease</fullName>
    </submittedName>
</protein>
<keyword evidence="1" id="KW-1133">Transmembrane helix</keyword>
<keyword evidence="1" id="KW-0472">Membrane</keyword>
<feature type="transmembrane region" description="Helical" evidence="1">
    <location>
        <begin position="104"/>
        <end position="128"/>
    </location>
</feature>
<evidence type="ECO:0000313" key="3">
    <source>
        <dbReference type="Proteomes" id="UP000830835"/>
    </source>
</evidence>
<reference evidence="2" key="1">
    <citation type="submission" date="2021-02" db="EMBL/GenBank/DDBJ databases">
        <title>The CRISPR/cas machinery reduction and long-range gene transfer in the hot spring cyanobacterium Synechococcus.</title>
        <authorList>
            <person name="Dvorak P."/>
            <person name="Jahodarova E."/>
            <person name="Hasler P."/>
            <person name="Poulickova A."/>
        </authorList>
    </citation>
    <scope>NUCLEOTIDE SEQUENCE</scope>
    <source>
        <strain evidence="2">Rupite</strain>
    </source>
</reference>
<accession>A0ABT0CDH4</accession>
<feature type="transmembrane region" description="Helical" evidence="1">
    <location>
        <begin position="134"/>
        <end position="158"/>
    </location>
</feature>
<dbReference type="PANTHER" id="PTHR43471">
    <property type="entry name" value="ABC TRANSPORTER PERMEASE"/>
    <property type="match status" value="1"/>
</dbReference>
<dbReference type="Pfam" id="PF12679">
    <property type="entry name" value="ABC2_membrane_2"/>
    <property type="match status" value="1"/>
</dbReference>
<organism evidence="2 3">
    <name type="scientific">Thermostichus vulcanus str. 'Rupite'</name>
    <dbReference type="NCBI Taxonomy" id="2813851"/>
    <lineage>
        <taxon>Bacteria</taxon>
        <taxon>Bacillati</taxon>
        <taxon>Cyanobacteriota</taxon>
        <taxon>Cyanophyceae</taxon>
        <taxon>Thermostichales</taxon>
        <taxon>Thermostichaceae</taxon>
        <taxon>Thermostichus</taxon>
    </lineage>
</organism>
<evidence type="ECO:0000313" key="2">
    <source>
        <dbReference type="EMBL" id="MCJ2543370.1"/>
    </source>
</evidence>
<name>A0ABT0CDH4_THEVL</name>
<feature type="transmembrane region" description="Helical" evidence="1">
    <location>
        <begin position="234"/>
        <end position="253"/>
    </location>
</feature>
<keyword evidence="1" id="KW-0812">Transmembrane</keyword>
<proteinExistence type="predicted"/>
<feature type="transmembrane region" description="Helical" evidence="1">
    <location>
        <begin position="22"/>
        <end position="43"/>
    </location>
</feature>